<organism evidence="2 3">
    <name type="scientific">Ruicaihuangia caeni</name>
    <dbReference type="NCBI Taxonomy" id="3042517"/>
    <lineage>
        <taxon>Bacteria</taxon>
        <taxon>Bacillati</taxon>
        <taxon>Actinomycetota</taxon>
        <taxon>Actinomycetes</taxon>
        <taxon>Micrococcales</taxon>
        <taxon>Microbacteriaceae</taxon>
        <taxon>Ruicaihuangia</taxon>
    </lineage>
</organism>
<dbReference type="GO" id="GO:0016301">
    <property type="term" value="F:kinase activity"/>
    <property type="evidence" value="ECO:0007669"/>
    <property type="project" value="UniProtKB-KW"/>
</dbReference>
<evidence type="ECO:0000259" key="1">
    <source>
        <dbReference type="Pfam" id="PF00294"/>
    </source>
</evidence>
<evidence type="ECO:0000313" key="3">
    <source>
        <dbReference type="Proteomes" id="UP001321506"/>
    </source>
</evidence>
<dbReference type="Gene3D" id="3.40.1190.20">
    <property type="match status" value="1"/>
</dbReference>
<dbReference type="InterPro" id="IPR011611">
    <property type="entry name" value="PfkB_dom"/>
</dbReference>
<dbReference type="AlphaFoldDB" id="A0AAW6TA28"/>
<keyword evidence="3" id="KW-1185">Reference proteome</keyword>
<comment type="caution">
    <text evidence="2">The sequence shown here is derived from an EMBL/GenBank/DDBJ whole genome shotgun (WGS) entry which is preliminary data.</text>
</comment>
<reference evidence="2 3" key="1">
    <citation type="submission" date="2023-04" db="EMBL/GenBank/DDBJ databases">
        <title>Klugiella caeni sp. nov. isolated from the sludge of biochemical tank.</title>
        <authorList>
            <person name="Geng K."/>
        </authorList>
    </citation>
    <scope>NUCLEOTIDE SEQUENCE [LARGE SCALE GENOMIC DNA]</scope>
    <source>
        <strain evidence="2 3">YN-L-19</strain>
    </source>
</reference>
<sequence length="315" mass="32520">MTPTDATPQRGPRLAAVGYASLDSRLAVAEFAGVDATSIVTIPAETPAVGGVAHIARAMAATGAPTATVSWVGADAGGDRWRAGTPSWPAPHDGVAQTAGRTPSSTLVEIESGGAICLFDPGDCHPQRLTDTQRTVLQASEWVVLTVAPRRLALDVLETLPASAGLAWAVKRDADAYDDKLMRMLLRRAQLVSFSAAERDFVSLNGVAPERSVSPGTLVVETRGAAGLAWTLTGAQGAAERSGIVAVERVSDIDTTGAGDTFVGTLAARLAQAGPLASMGDEAITAHLRTAAGAVHKLLTTRRTAAAHPYERKTS</sequence>
<dbReference type="SUPFAM" id="SSF53613">
    <property type="entry name" value="Ribokinase-like"/>
    <property type="match status" value="1"/>
</dbReference>
<protein>
    <submittedName>
        <fullName evidence="2">Carbohydrate kinase family protein</fullName>
    </submittedName>
</protein>
<name>A0AAW6TA28_9MICO</name>
<keyword evidence="2" id="KW-0418">Kinase</keyword>
<gene>
    <name evidence="2" type="ORF">QF206_09750</name>
</gene>
<keyword evidence="2" id="KW-0808">Transferase</keyword>
<feature type="domain" description="Carbohydrate kinase PfkB" evidence="1">
    <location>
        <begin position="14"/>
        <end position="278"/>
    </location>
</feature>
<dbReference type="EMBL" id="JASATX010000003">
    <property type="protein sequence ID" value="MDI2099244.1"/>
    <property type="molecule type" value="Genomic_DNA"/>
</dbReference>
<dbReference type="Proteomes" id="UP001321506">
    <property type="component" value="Unassembled WGS sequence"/>
</dbReference>
<dbReference type="InterPro" id="IPR029056">
    <property type="entry name" value="Ribokinase-like"/>
</dbReference>
<dbReference type="RefSeq" id="WP_281489023.1">
    <property type="nucleotide sequence ID" value="NZ_JASATX010000003.1"/>
</dbReference>
<accession>A0AAW6TA28</accession>
<dbReference type="Pfam" id="PF00294">
    <property type="entry name" value="PfkB"/>
    <property type="match status" value="1"/>
</dbReference>
<evidence type="ECO:0000313" key="2">
    <source>
        <dbReference type="EMBL" id="MDI2099244.1"/>
    </source>
</evidence>
<proteinExistence type="predicted"/>